<keyword evidence="1" id="KW-0732">Signal</keyword>
<organism evidence="2 3">
    <name type="scientific">Flagellimonas allohymeniacidonis</name>
    <dbReference type="NCBI Taxonomy" id="2517819"/>
    <lineage>
        <taxon>Bacteria</taxon>
        <taxon>Pseudomonadati</taxon>
        <taxon>Bacteroidota</taxon>
        <taxon>Flavobacteriia</taxon>
        <taxon>Flavobacteriales</taxon>
        <taxon>Flavobacteriaceae</taxon>
        <taxon>Flagellimonas</taxon>
    </lineage>
</organism>
<comment type="caution">
    <text evidence="2">The sequence shown here is derived from an EMBL/GenBank/DDBJ whole genome shotgun (WGS) entry which is preliminary data.</text>
</comment>
<proteinExistence type="predicted"/>
<protein>
    <submittedName>
        <fullName evidence="2">DUF4920 domain-containing protein</fullName>
    </submittedName>
</protein>
<dbReference type="OrthoDB" id="129527at2"/>
<dbReference type="Proteomes" id="UP000291981">
    <property type="component" value="Unassembled WGS sequence"/>
</dbReference>
<accession>A0A4Q8QI09</accession>
<name>A0A4Q8QI09_9FLAO</name>
<evidence type="ECO:0000313" key="3">
    <source>
        <dbReference type="Proteomes" id="UP000291981"/>
    </source>
</evidence>
<keyword evidence="3" id="KW-1185">Reference proteome</keyword>
<dbReference type="InterPro" id="IPR032577">
    <property type="entry name" value="DUF4920"/>
</dbReference>
<sequence>MKVFNIFAIVLPMFFVVLGNAQKQSSTGFYGEEFKMNQGHDMASEVYGKMVLNDTIKTQLTGTIKEVCQVKGCWMKVELETNDEVFVKFKDYGFFVPTNSANKKVVLNGVAFLEEVSIEDQQHYAKDRGDSQEEIAKINTPKKTLRFEADGVLIRD</sequence>
<dbReference type="RefSeq" id="WP_130611353.1">
    <property type="nucleotide sequence ID" value="NZ_SGIU01000001.1"/>
</dbReference>
<dbReference type="EMBL" id="SGIU01000001">
    <property type="protein sequence ID" value="TAI49447.1"/>
    <property type="molecule type" value="Genomic_DNA"/>
</dbReference>
<gene>
    <name evidence="2" type="ORF">EW142_06505</name>
</gene>
<evidence type="ECO:0000256" key="1">
    <source>
        <dbReference type="SAM" id="SignalP"/>
    </source>
</evidence>
<evidence type="ECO:0000313" key="2">
    <source>
        <dbReference type="EMBL" id="TAI49447.1"/>
    </source>
</evidence>
<feature type="chain" id="PRO_5020332228" evidence="1">
    <location>
        <begin position="24"/>
        <end position="156"/>
    </location>
</feature>
<dbReference type="AlphaFoldDB" id="A0A4Q8QI09"/>
<dbReference type="Pfam" id="PF16267">
    <property type="entry name" value="DUF4920"/>
    <property type="match status" value="1"/>
</dbReference>
<feature type="signal peptide" evidence="1">
    <location>
        <begin position="1"/>
        <end position="23"/>
    </location>
</feature>
<reference evidence="2 3" key="1">
    <citation type="submission" date="2019-02" db="EMBL/GenBank/DDBJ databases">
        <title>Draft genome sequence of Muricauda sp. 176CP4-71.</title>
        <authorList>
            <person name="Park J.-S."/>
        </authorList>
    </citation>
    <scope>NUCLEOTIDE SEQUENCE [LARGE SCALE GENOMIC DNA]</scope>
    <source>
        <strain evidence="2 3">176CP4-71</strain>
    </source>
</reference>